<sequence>MRFSTLIITSFLFIPVILFAQSAPKPYGPLPSERQLHWQETEMYSIIHFSMATFSDKEWGYGDEPLSSFAPSHFDASKILATVKAAGIKGIVVVAKHHDGFCLWPTKTTSHNISNTPYKNGKGDIVKEYQLACKKLSLKMGIYCSPWDRNNQLYGDRKYVTEVYRKQLTELYLNYGDLFMSWHDGANGGDGFYGGARSQRKIDKSNYYGWDSTFRITRKLQSGAAIFGDAGPDVRWIGNEEGVAGEPCWETFTPHAVEGDIPTNGNVKYWESVNGTRDGKYWIPAECDVPLRPGWFYHHSEDGQSKTPYQLVKLYYESVGRGACLDLGLSPDKSGLLTMEDTKNLKDFGAIIRSTFAVNLAKQAKFTASDVRGKNAGLFGPQHLTDPDRYSYWATNDNVAHPQLMIDLKRPEVFNVIRLRENIKLGQRIDSVRIDAFINNNWVKIAGVTSIGANRLIRLKTNILAKKIRLSIFAPVCIALSDFGLFREPDHLSPPVIRKTKDGKIEITTDAPVRALRYTVDGKSPSILSKVYNGPFSLVDGGTVKALSFSNSQKQSAVAVTTFDQDKNGWSVSSSLPSIPEALNRAIDDNEQTFWFDEKNEQESDMREIIVDMGKPKLITAFTYLPRQDKKPDGIISSYEFYTSDDGKTWSANSIGEFANIISNPIKQIVSLRKPITARYFKLAAKRTINNRNSAIAEIGVW</sequence>
<dbReference type="Gene3D" id="2.60.120.260">
    <property type="entry name" value="Galactose-binding domain-like"/>
    <property type="match status" value="2"/>
</dbReference>
<evidence type="ECO:0000256" key="2">
    <source>
        <dbReference type="ARBA" id="ARBA00012662"/>
    </source>
</evidence>
<dbReference type="Pfam" id="PF13287">
    <property type="entry name" value="Fn3_assoc"/>
    <property type="match status" value="1"/>
</dbReference>
<dbReference type="Gene3D" id="3.20.20.80">
    <property type="entry name" value="Glycosidases"/>
    <property type="match status" value="1"/>
</dbReference>
<dbReference type="PANTHER" id="PTHR10030">
    <property type="entry name" value="ALPHA-L-FUCOSIDASE"/>
    <property type="match status" value="1"/>
</dbReference>
<evidence type="ECO:0000259" key="6">
    <source>
        <dbReference type="PROSITE" id="PS50022"/>
    </source>
</evidence>
<keyword evidence="3" id="KW-0732">Signal</keyword>
<dbReference type="SMART" id="SM00812">
    <property type="entry name" value="Alpha_L_fucos"/>
    <property type="match status" value="1"/>
</dbReference>
<dbReference type="SUPFAM" id="SSF51445">
    <property type="entry name" value="(Trans)glycosidases"/>
    <property type="match status" value="1"/>
</dbReference>
<evidence type="ECO:0000256" key="5">
    <source>
        <dbReference type="ARBA" id="ARBA00023295"/>
    </source>
</evidence>
<feature type="domain" description="F5/8 type C" evidence="6">
    <location>
        <begin position="553"/>
        <end position="702"/>
    </location>
</feature>
<dbReference type="GO" id="GO:0005764">
    <property type="term" value="C:lysosome"/>
    <property type="evidence" value="ECO:0007669"/>
    <property type="project" value="TreeGrafter"/>
</dbReference>
<dbReference type="Pfam" id="PF00754">
    <property type="entry name" value="F5_F8_type_C"/>
    <property type="match status" value="1"/>
</dbReference>
<keyword evidence="4" id="KW-0378">Hydrolase</keyword>
<dbReference type="PANTHER" id="PTHR10030:SF37">
    <property type="entry name" value="ALPHA-L-FUCOSIDASE-RELATED"/>
    <property type="match status" value="1"/>
</dbReference>
<reference evidence="7 8" key="1">
    <citation type="submission" date="2019-07" db="EMBL/GenBank/DDBJ databases">
        <authorList>
            <person name="Kim J."/>
        </authorList>
    </citation>
    <scope>NUCLEOTIDE SEQUENCE [LARGE SCALE GENOMIC DNA]</scope>
    <source>
        <strain evidence="7 8">MJ1a</strain>
    </source>
</reference>
<gene>
    <name evidence="7" type="ORF">FPZ42_06510</name>
</gene>
<dbReference type="InterPro" id="IPR008979">
    <property type="entry name" value="Galactose-bd-like_sf"/>
</dbReference>
<evidence type="ECO:0000313" key="7">
    <source>
        <dbReference type="EMBL" id="TWR26686.1"/>
    </source>
</evidence>
<dbReference type="RefSeq" id="WP_146269691.1">
    <property type="nucleotide sequence ID" value="NZ_VOEI01000002.1"/>
</dbReference>
<evidence type="ECO:0000256" key="1">
    <source>
        <dbReference type="ARBA" id="ARBA00007951"/>
    </source>
</evidence>
<dbReference type="InterPro" id="IPR026876">
    <property type="entry name" value="Fn3_assoc_repeat"/>
</dbReference>
<dbReference type="InterPro" id="IPR000421">
    <property type="entry name" value="FA58C"/>
</dbReference>
<evidence type="ECO:0000313" key="8">
    <source>
        <dbReference type="Proteomes" id="UP000318010"/>
    </source>
</evidence>
<keyword evidence="5" id="KW-0326">Glycosidase</keyword>
<dbReference type="InterPro" id="IPR057739">
    <property type="entry name" value="Glyco_hydro_29_N"/>
</dbReference>
<keyword evidence="8" id="KW-1185">Reference proteome</keyword>
<protein>
    <recommendedName>
        <fullName evidence="2">alpha-L-fucosidase</fullName>
        <ecNumber evidence="2">3.2.1.51</ecNumber>
    </recommendedName>
</protein>
<dbReference type="Proteomes" id="UP000318010">
    <property type="component" value="Unassembled WGS sequence"/>
</dbReference>
<dbReference type="OrthoDB" id="107551at2"/>
<dbReference type="InterPro" id="IPR000933">
    <property type="entry name" value="Glyco_hydro_29"/>
</dbReference>
<dbReference type="InterPro" id="IPR017853">
    <property type="entry name" value="GH"/>
</dbReference>
<dbReference type="GO" id="GO:0004560">
    <property type="term" value="F:alpha-L-fucosidase activity"/>
    <property type="evidence" value="ECO:0007669"/>
    <property type="project" value="InterPro"/>
</dbReference>
<proteinExistence type="inferred from homology"/>
<dbReference type="AlphaFoldDB" id="A0A563U5Q0"/>
<evidence type="ECO:0000256" key="4">
    <source>
        <dbReference type="ARBA" id="ARBA00022801"/>
    </source>
</evidence>
<dbReference type="GO" id="GO:0006004">
    <property type="term" value="P:fucose metabolic process"/>
    <property type="evidence" value="ECO:0007669"/>
    <property type="project" value="TreeGrafter"/>
</dbReference>
<dbReference type="EC" id="3.2.1.51" evidence="2"/>
<accession>A0A563U5Q0</accession>
<organism evidence="7 8">
    <name type="scientific">Mucilaginibacter achroorhodeus</name>
    <dbReference type="NCBI Taxonomy" id="2599294"/>
    <lineage>
        <taxon>Bacteria</taxon>
        <taxon>Pseudomonadati</taxon>
        <taxon>Bacteroidota</taxon>
        <taxon>Sphingobacteriia</taxon>
        <taxon>Sphingobacteriales</taxon>
        <taxon>Sphingobacteriaceae</taxon>
        <taxon>Mucilaginibacter</taxon>
    </lineage>
</organism>
<comment type="caution">
    <text evidence="7">The sequence shown here is derived from an EMBL/GenBank/DDBJ whole genome shotgun (WGS) entry which is preliminary data.</text>
</comment>
<dbReference type="GO" id="GO:0016139">
    <property type="term" value="P:glycoside catabolic process"/>
    <property type="evidence" value="ECO:0007669"/>
    <property type="project" value="TreeGrafter"/>
</dbReference>
<dbReference type="PROSITE" id="PS50022">
    <property type="entry name" value="FA58C_3"/>
    <property type="match status" value="1"/>
</dbReference>
<evidence type="ECO:0000256" key="3">
    <source>
        <dbReference type="ARBA" id="ARBA00022729"/>
    </source>
</evidence>
<dbReference type="EMBL" id="VOEI01000002">
    <property type="protein sequence ID" value="TWR26686.1"/>
    <property type="molecule type" value="Genomic_DNA"/>
</dbReference>
<name>A0A563U5Q0_9SPHI</name>
<dbReference type="SUPFAM" id="SSF49785">
    <property type="entry name" value="Galactose-binding domain-like"/>
    <property type="match status" value="2"/>
</dbReference>
<dbReference type="Pfam" id="PF01120">
    <property type="entry name" value="Alpha_L_fucos"/>
    <property type="match status" value="1"/>
</dbReference>
<comment type="similarity">
    <text evidence="1">Belongs to the glycosyl hydrolase 29 family.</text>
</comment>